<dbReference type="AlphaFoldDB" id="A0A7S3GC33"/>
<name>A0A7S3GC33_9EUKA</name>
<accession>A0A7S3GC33</accession>
<reference evidence="1" key="1">
    <citation type="submission" date="2021-01" db="EMBL/GenBank/DDBJ databases">
        <authorList>
            <person name="Corre E."/>
            <person name="Pelletier E."/>
            <person name="Niang G."/>
            <person name="Scheremetjew M."/>
            <person name="Finn R."/>
            <person name="Kale V."/>
            <person name="Holt S."/>
            <person name="Cochrane G."/>
            <person name="Meng A."/>
            <person name="Brown T."/>
            <person name="Cohen L."/>
        </authorList>
    </citation>
    <scope>NUCLEOTIDE SEQUENCE</scope>
    <source>
        <strain evidence="1">NIES-2562</strain>
    </source>
</reference>
<dbReference type="EMBL" id="HBIB01033548">
    <property type="protein sequence ID" value="CAE0259534.1"/>
    <property type="molecule type" value="Transcribed_RNA"/>
</dbReference>
<proteinExistence type="predicted"/>
<sequence length="129" mass="14551">MCSKVLTPLSSPPFFLSLSLSLSPHSHPPTYPPTLPSVLPHLRWGRAWQVHLGSDGPTNITEYADKYDDDSVVYKKGKRPCNWVKDSSFTRAPLQDNGRGFRLGHVWGISEYKDKMGTTARMSKEKAKY</sequence>
<evidence type="ECO:0000313" key="1">
    <source>
        <dbReference type="EMBL" id="CAE0259534.1"/>
    </source>
</evidence>
<protein>
    <submittedName>
        <fullName evidence="1">Uncharacterized protein</fullName>
    </submittedName>
</protein>
<organism evidence="1">
    <name type="scientific">Palpitomonas bilix</name>
    <dbReference type="NCBI Taxonomy" id="652834"/>
    <lineage>
        <taxon>Eukaryota</taxon>
        <taxon>Eukaryota incertae sedis</taxon>
    </lineage>
</organism>
<gene>
    <name evidence="1" type="ORF">PBIL07802_LOCUS21803</name>
</gene>